<evidence type="ECO:0000313" key="5">
    <source>
        <dbReference type="Proteomes" id="UP000265419"/>
    </source>
</evidence>
<dbReference type="InterPro" id="IPR032528">
    <property type="entry name" value="Ribosom_S30AE_C"/>
</dbReference>
<dbReference type="NCBIfam" id="TIGR00741">
    <property type="entry name" value="yfiA"/>
    <property type="match status" value="1"/>
</dbReference>
<dbReference type="HAMAP" id="MF_00839">
    <property type="entry name" value="HPF"/>
    <property type="match status" value="1"/>
</dbReference>
<dbReference type="InterPro" id="IPR003489">
    <property type="entry name" value="RHF/RaiA"/>
</dbReference>
<dbReference type="Gene3D" id="3.30.505.50">
    <property type="entry name" value="Sigma 54 modulation/S30EA ribosomal protein, C-terminal domain"/>
    <property type="match status" value="1"/>
</dbReference>
<evidence type="ECO:0000313" key="4">
    <source>
        <dbReference type="EMBL" id="RII42632.1"/>
    </source>
</evidence>
<reference evidence="4 5" key="1">
    <citation type="submission" date="2018-07" db="EMBL/GenBank/DDBJ databases">
        <title>Arthrobacter sp. nov., isolated from raw cow's milk with high bacterial count.</title>
        <authorList>
            <person name="Hahne J."/>
            <person name="Isele D."/>
            <person name="Lipski A."/>
        </authorList>
    </citation>
    <scope>NUCLEOTIDE SEQUENCE [LARGE SCALE GENOMIC DNA]</scope>
    <source>
        <strain evidence="4 5">JZ R-35</strain>
    </source>
</reference>
<evidence type="ECO:0000259" key="3">
    <source>
        <dbReference type="Pfam" id="PF16321"/>
    </source>
</evidence>
<dbReference type="InterPro" id="IPR034694">
    <property type="entry name" value="HPF_long/plastid"/>
</dbReference>
<dbReference type="Pfam" id="PF02482">
    <property type="entry name" value="Ribosomal_S30AE"/>
    <property type="match status" value="1"/>
</dbReference>
<dbReference type="GO" id="GO:0043024">
    <property type="term" value="F:ribosomal small subunit binding"/>
    <property type="evidence" value="ECO:0007669"/>
    <property type="project" value="TreeGrafter"/>
</dbReference>
<dbReference type="InterPro" id="IPR038416">
    <property type="entry name" value="Ribosom_S30AE_C_sf"/>
</dbReference>
<dbReference type="PANTHER" id="PTHR33231:SF1">
    <property type="entry name" value="30S RIBOSOMAL PROTEIN"/>
    <property type="match status" value="1"/>
</dbReference>
<keyword evidence="5" id="KW-1185">Reference proteome</keyword>
<dbReference type="Pfam" id="PF16321">
    <property type="entry name" value="Ribosom_S30AE_C"/>
    <property type="match status" value="1"/>
</dbReference>
<accession>A0A399JET1</accession>
<comment type="similarity">
    <text evidence="2">Belongs to the HPF/YfiA ribosome-associated protein family. Long HPF subfamily.</text>
</comment>
<evidence type="ECO:0000256" key="2">
    <source>
        <dbReference type="HAMAP-Rule" id="MF_00839"/>
    </source>
</evidence>
<name>A0A399JET1_9MICC</name>
<protein>
    <recommendedName>
        <fullName evidence="2">Ribosome hibernation promoting factor</fullName>
        <shortName evidence="2">HPF</shortName>
    </recommendedName>
</protein>
<dbReference type="InterPro" id="IPR036567">
    <property type="entry name" value="RHF-like"/>
</dbReference>
<proteinExistence type="inferred from homology"/>
<comment type="function">
    <text evidence="2">Required for dimerization of active 70S ribosomes into 100S ribosomes in stationary phase; 100S ribosomes are translationally inactive and sometimes present during exponential growth.</text>
</comment>
<dbReference type="InterPro" id="IPR050574">
    <property type="entry name" value="HPF/YfiA_ribosome-assoc"/>
</dbReference>
<dbReference type="Proteomes" id="UP000265419">
    <property type="component" value="Unassembled WGS sequence"/>
</dbReference>
<organism evidence="4 5">
    <name type="scientific">Galactobacter valiniphilus</name>
    <dbReference type="NCBI Taxonomy" id="2676122"/>
    <lineage>
        <taxon>Bacteria</taxon>
        <taxon>Bacillati</taxon>
        <taxon>Actinomycetota</taxon>
        <taxon>Actinomycetes</taxon>
        <taxon>Micrococcales</taxon>
        <taxon>Micrococcaceae</taxon>
        <taxon>Galactobacter</taxon>
    </lineage>
</organism>
<dbReference type="EMBL" id="QQXK01000010">
    <property type="protein sequence ID" value="RII42632.1"/>
    <property type="molecule type" value="Genomic_DNA"/>
</dbReference>
<comment type="subunit">
    <text evidence="2">Interacts with 100S ribosomes.</text>
</comment>
<keyword evidence="2" id="KW-0963">Cytoplasm</keyword>
<gene>
    <name evidence="4" type="primary">raiA</name>
    <name evidence="2" type="synonym">hpf</name>
    <name evidence="4" type="ORF">DWB68_06340</name>
</gene>
<comment type="caution">
    <text evidence="4">The sequence shown here is derived from an EMBL/GenBank/DDBJ whole genome shotgun (WGS) entry which is preliminary data.</text>
</comment>
<feature type="domain" description="Sigma 54 modulation/S30EA ribosomal protein C-terminal" evidence="3">
    <location>
        <begin position="149"/>
        <end position="199"/>
    </location>
</feature>
<comment type="subcellular location">
    <subcellularLocation>
        <location evidence="2">Cytoplasm</location>
    </subcellularLocation>
</comment>
<dbReference type="GO" id="GO:0045900">
    <property type="term" value="P:negative regulation of translational elongation"/>
    <property type="evidence" value="ECO:0007669"/>
    <property type="project" value="TreeGrafter"/>
</dbReference>
<dbReference type="GO" id="GO:0022627">
    <property type="term" value="C:cytosolic small ribosomal subunit"/>
    <property type="evidence" value="ECO:0007669"/>
    <property type="project" value="TreeGrafter"/>
</dbReference>
<dbReference type="AlphaFoldDB" id="A0A399JET1"/>
<keyword evidence="1 2" id="KW-0810">Translation regulation</keyword>
<dbReference type="SUPFAM" id="SSF69754">
    <property type="entry name" value="Ribosome binding protein Y (YfiA homologue)"/>
    <property type="match status" value="1"/>
</dbReference>
<dbReference type="CDD" id="cd00552">
    <property type="entry name" value="RaiA"/>
    <property type="match status" value="1"/>
</dbReference>
<dbReference type="Gene3D" id="3.30.160.100">
    <property type="entry name" value="Ribosome hibernation promotion factor-like"/>
    <property type="match status" value="1"/>
</dbReference>
<dbReference type="PANTHER" id="PTHR33231">
    <property type="entry name" value="30S RIBOSOMAL PROTEIN"/>
    <property type="match status" value="1"/>
</dbReference>
<sequence>MDLNVSGRNVTITERFQDYTADRLAKVEAIAPKVQRVEVKVSRDAHARTASSQVTVEVTVLGSGPAIRAEARAADKFSAFDLTFAKLLERLRRARDRQKVHHGRHIPQKVHDATGALPVAGSAATLAEQVLEEQRERDAAGVLETPVEIRTKSFPALSMSVDDAVDNMELVGHPFYLFIDEATSRPSVVYRRKGWSYGIIQLNDAGPGDTPAVSGYRGAEPAPAE</sequence>
<evidence type="ECO:0000256" key="1">
    <source>
        <dbReference type="ARBA" id="ARBA00022845"/>
    </source>
</evidence>